<dbReference type="EMBL" id="AP023177">
    <property type="protein sequence ID" value="BCF94756.1"/>
    <property type="molecule type" value="Genomic_DNA"/>
</dbReference>
<dbReference type="Proteomes" id="UP000510888">
    <property type="component" value="Plasmid PPGU16_p2"/>
</dbReference>
<protein>
    <submittedName>
        <fullName evidence="1">Uncharacterized protein</fullName>
    </submittedName>
</protein>
<accession>A0A7I8C108</accession>
<evidence type="ECO:0000313" key="2">
    <source>
        <dbReference type="Proteomes" id="UP000510888"/>
    </source>
</evidence>
<dbReference type="KEGG" id="plad:PPGU16_78230"/>
<dbReference type="AlphaFoldDB" id="A0A7I8C108"/>
<proteinExistence type="predicted"/>
<evidence type="ECO:0000313" key="1">
    <source>
        <dbReference type="EMBL" id="BCF94756.1"/>
    </source>
</evidence>
<keyword evidence="1" id="KW-0614">Plasmid</keyword>
<name>A0A7I8C108_9BURK</name>
<reference evidence="1 2" key="1">
    <citation type="journal article" date="2020" name="Genes (Basel)">
        <title>Genomic Comparison of Insect Gut Symbionts from Divergent Burkholderia Subclades.</title>
        <authorList>
            <person name="Takeshita K."/>
            <person name="Kikuchi Y."/>
        </authorList>
    </citation>
    <scope>NUCLEOTIDE SEQUENCE [LARGE SCALE GENOMIC DNA]</scope>
    <source>
        <strain evidence="1 2">PGU16</strain>
        <plasmid evidence="1 2">PPGU16_p2</plasmid>
    </source>
</reference>
<sequence length="92" mass="10011">MDDHDTRGLCMGRRCEAGRLAAVVNDAFVRLILTTDDFHQRGFSSAVFTADGMNLATAQIQMNAFESDNARKPLPDTCQPEYGSVSVIPAFG</sequence>
<gene>
    <name evidence="1" type="ORF">PPGU16_78230</name>
</gene>
<keyword evidence="2" id="KW-1185">Reference proteome</keyword>
<geneLocation type="plasmid" evidence="1 2">
    <name>PPGU16_p2</name>
</geneLocation>
<organism evidence="1 2">
    <name type="scientific">Paraburkholderia largidicola</name>
    <dbReference type="NCBI Taxonomy" id="3014751"/>
    <lineage>
        <taxon>Bacteria</taxon>
        <taxon>Pseudomonadati</taxon>
        <taxon>Pseudomonadota</taxon>
        <taxon>Betaproteobacteria</taxon>
        <taxon>Burkholderiales</taxon>
        <taxon>Burkholderiaceae</taxon>
        <taxon>Paraburkholderia</taxon>
    </lineage>
</organism>